<protein>
    <submittedName>
        <fullName evidence="9">Quaternary ammonium compound efflux SMR transporter QacH</fullName>
    </submittedName>
</protein>
<dbReference type="InterPro" id="IPR037185">
    <property type="entry name" value="EmrE-like"/>
</dbReference>
<dbReference type="EMBL" id="AP021853">
    <property type="protein sequence ID" value="BBN98303.1"/>
    <property type="molecule type" value="Genomic_DNA"/>
</dbReference>
<dbReference type="AlphaFoldDB" id="A0A5K7X126"/>
<dbReference type="GO" id="GO:0005886">
    <property type="term" value="C:plasma membrane"/>
    <property type="evidence" value="ECO:0007669"/>
    <property type="project" value="UniProtKB-SubCell"/>
</dbReference>
<comment type="subcellular location">
    <subcellularLocation>
        <location evidence="1 7">Cell membrane</location>
        <topology evidence="1 7">Multi-pass membrane protein</topology>
    </subcellularLocation>
</comment>
<dbReference type="SUPFAM" id="SSF103481">
    <property type="entry name" value="Multidrug resistance efflux transporter EmrE"/>
    <property type="match status" value="1"/>
</dbReference>
<evidence type="ECO:0000313" key="9">
    <source>
        <dbReference type="EMBL" id="BBN98303.1"/>
    </source>
</evidence>
<keyword evidence="3" id="KW-1003">Cell membrane</keyword>
<dbReference type="PANTHER" id="PTHR30561">
    <property type="entry name" value="SMR FAMILY PROTON-DEPENDENT DRUG EFFLUX TRANSPORTER SUGE"/>
    <property type="match status" value="1"/>
</dbReference>
<evidence type="ECO:0000313" key="10">
    <source>
        <dbReference type="Proteomes" id="UP000326951"/>
    </source>
</evidence>
<dbReference type="InterPro" id="IPR000390">
    <property type="entry name" value="Small_drug/metabolite_transptr"/>
</dbReference>
<evidence type="ECO:0000256" key="5">
    <source>
        <dbReference type="ARBA" id="ARBA00022989"/>
    </source>
</evidence>
<dbReference type="FunFam" id="1.10.3730.20:FF:000001">
    <property type="entry name" value="Quaternary ammonium compound resistance transporter SugE"/>
    <property type="match status" value="1"/>
</dbReference>
<dbReference type="GO" id="GO:0022857">
    <property type="term" value="F:transmembrane transporter activity"/>
    <property type="evidence" value="ECO:0007669"/>
    <property type="project" value="InterPro"/>
</dbReference>
<feature type="transmembrane region" description="Helical" evidence="8">
    <location>
        <begin position="58"/>
        <end position="78"/>
    </location>
</feature>
<proteinExistence type="inferred from homology"/>
<evidence type="ECO:0000256" key="7">
    <source>
        <dbReference type="RuleBase" id="RU003942"/>
    </source>
</evidence>
<feature type="transmembrane region" description="Helical" evidence="8">
    <location>
        <begin position="26"/>
        <end position="46"/>
    </location>
</feature>
<dbReference type="Pfam" id="PF00893">
    <property type="entry name" value="Multi_Drug_Res"/>
    <property type="match status" value="1"/>
</dbReference>
<organism evidence="9 10">
    <name type="scientific">Sporolactobacillus terrae</name>
    <dbReference type="NCBI Taxonomy" id="269673"/>
    <lineage>
        <taxon>Bacteria</taxon>
        <taxon>Bacillati</taxon>
        <taxon>Bacillota</taxon>
        <taxon>Bacilli</taxon>
        <taxon>Bacillales</taxon>
        <taxon>Sporolactobacillaceae</taxon>
        <taxon>Sporolactobacillus</taxon>
    </lineage>
</organism>
<keyword evidence="5 8" id="KW-1133">Transmembrane helix</keyword>
<accession>A0A5K7X126</accession>
<keyword evidence="6 8" id="KW-0472">Membrane</keyword>
<keyword evidence="4 7" id="KW-0812">Transmembrane</keyword>
<evidence type="ECO:0000256" key="3">
    <source>
        <dbReference type="ARBA" id="ARBA00022475"/>
    </source>
</evidence>
<evidence type="ECO:0000256" key="2">
    <source>
        <dbReference type="ARBA" id="ARBA00022448"/>
    </source>
</evidence>
<evidence type="ECO:0000256" key="8">
    <source>
        <dbReference type="SAM" id="Phobius"/>
    </source>
</evidence>
<name>A0A5K7X126_9BACL</name>
<reference evidence="9 10" key="1">
    <citation type="submission" date="2019-09" db="EMBL/GenBank/DDBJ databases">
        <title>Complete genome sequence of Sporolactobacillus terrae 70-3.</title>
        <authorList>
            <person name="Tanaka N."/>
            <person name="Shiwa Y."/>
            <person name="Fujita N."/>
            <person name="Tanasupawat S."/>
        </authorList>
    </citation>
    <scope>NUCLEOTIDE SEQUENCE [LARGE SCALE GENOMIC DNA]</scope>
    <source>
        <strain evidence="9 10">70-3</strain>
    </source>
</reference>
<feature type="transmembrane region" description="Helical" evidence="8">
    <location>
        <begin position="84"/>
        <end position="102"/>
    </location>
</feature>
<dbReference type="PANTHER" id="PTHR30561:SF1">
    <property type="entry name" value="MULTIDRUG TRANSPORTER EMRE"/>
    <property type="match status" value="1"/>
</dbReference>
<comment type="similarity">
    <text evidence="7">Belongs to the drug/metabolite transporter (DMT) superfamily. Small multidrug resistance (SMR) (TC 2.A.7.1) family.</text>
</comment>
<evidence type="ECO:0000256" key="4">
    <source>
        <dbReference type="ARBA" id="ARBA00022692"/>
    </source>
</evidence>
<dbReference type="RefSeq" id="WP_028977825.1">
    <property type="nucleotide sequence ID" value="NZ_AP021853.1"/>
</dbReference>
<dbReference type="Gene3D" id="1.10.3730.20">
    <property type="match status" value="1"/>
</dbReference>
<evidence type="ECO:0000256" key="6">
    <source>
        <dbReference type="ARBA" id="ARBA00023136"/>
    </source>
</evidence>
<sequence>MGYLFLVLAIVGEIIGTNLLKMSAGFSRLIPTLGSLVSYGLSFYFLSLTLKSVDLNIAYALWSGLGIVLTSLIAVIYWKEPINFSSILGIGLILIGVVVLNLHGASH</sequence>
<gene>
    <name evidence="9" type="ORF">St703_10080</name>
</gene>
<dbReference type="Proteomes" id="UP000326951">
    <property type="component" value="Chromosome"/>
</dbReference>
<evidence type="ECO:0000256" key="1">
    <source>
        <dbReference type="ARBA" id="ARBA00004651"/>
    </source>
</evidence>
<keyword evidence="2" id="KW-0813">Transport</keyword>
<dbReference type="InterPro" id="IPR045324">
    <property type="entry name" value="Small_multidrug_res"/>
</dbReference>